<dbReference type="OrthoDB" id="421175at2759"/>
<name>A0A078AC68_STYLE</name>
<organism evidence="5 6">
    <name type="scientific">Stylonychia lemnae</name>
    <name type="common">Ciliate</name>
    <dbReference type="NCBI Taxonomy" id="5949"/>
    <lineage>
        <taxon>Eukaryota</taxon>
        <taxon>Sar</taxon>
        <taxon>Alveolata</taxon>
        <taxon>Ciliophora</taxon>
        <taxon>Intramacronucleata</taxon>
        <taxon>Spirotrichea</taxon>
        <taxon>Stichotrichia</taxon>
        <taxon>Sporadotrichida</taxon>
        <taxon>Oxytrichidae</taxon>
        <taxon>Stylonychinae</taxon>
        <taxon>Stylonychia</taxon>
    </lineage>
</organism>
<feature type="transmembrane region" description="Helical" evidence="2">
    <location>
        <begin position="3098"/>
        <end position="3120"/>
    </location>
</feature>
<evidence type="ECO:0000256" key="1">
    <source>
        <dbReference type="SAM" id="MobiDB-lite"/>
    </source>
</evidence>
<feature type="transmembrane region" description="Helical" evidence="2">
    <location>
        <begin position="3156"/>
        <end position="3177"/>
    </location>
</feature>
<feature type="transmembrane region" description="Helical" evidence="2">
    <location>
        <begin position="3126"/>
        <end position="3144"/>
    </location>
</feature>
<feature type="chain" id="PRO_5005410366" description="DUF8003 domain-containing protein" evidence="3">
    <location>
        <begin position="25"/>
        <end position="3238"/>
    </location>
</feature>
<dbReference type="InParanoid" id="A0A078AC68"/>
<dbReference type="PANTHER" id="PTHR31513:SF2">
    <property type="entry name" value="MRAZ"/>
    <property type="match status" value="1"/>
</dbReference>
<reference evidence="5 6" key="1">
    <citation type="submission" date="2014-06" db="EMBL/GenBank/DDBJ databases">
        <authorList>
            <person name="Swart Estienne"/>
        </authorList>
    </citation>
    <scope>NUCLEOTIDE SEQUENCE [LARGE SCALE GENOMIC DNA]</scope>
    <source>
        <strain evidence="5 6">130c</strain>
    </source>
</reference>
<dbReference type="InterPro" id="IPR058316">
    <property type="entry name" value="DUF8003"/>
</dbReference>
<evidence type="ECO:0000259" key="4">
    <source>
        <dbReference type="Pfam" id="PF26010"/>
    </source>
</evidence>
<protein>
    <recommendedName>
        <fullName evidence="4">DUF8003 domain-containing protein</fullName>
    </recommendedName>
</protein>
<feature type="region of interest" description="Disordered" evidence="1">
    <location>
        <begin position="3199"/>
        <end position="3238"/>
    </location>
</feature>
<feature type="compositionally biased region" description="Acidic residues" evidence="1">
    <location>
        <begin position="3213"/>
        <end position="3231"/>
    </location>
</feature>
<accession>A0A078AC68</accession>
<keyword evidence="2" id="KW-0812">Transmembrane</keyword>
<evidence type="ECO:0000313" key="6">
    <source>
        <dbReference type="Proteomes" id="UP000039865"/>
    </source>
</evidence>
<gene>
    <name evidence="5" type="primary">Contig16624.g17717</name>
    <name evidence="5" type="ORF">STYLEM_8183</name>
</gene>
<feature type="signal peptide" evidence="3">
    <location>
        <begin position="1"/>
        <end position="24"/>
    </location>
</feature>
<sequence length="3238" mass="362025">MRQQFSSVLVILYILQIFTSQVNAEVEIRYDLDPSEHLDIYDENFTPENTAIFENGTLWMHQEHHRLKIEIMCFFFNSDAKNCFVSLLSIVFRGDFTYQTNKNIIFNDARFKCQRKDGRFCNIRFTSSGDNTSFELIKNSQLIGEQIVLWGPNLTVKIDASSSINATGTSDEITGTQANQGEGGFCGDNIVKKNYGSYNTYPNFANVVDLTNRIGSQGIKGDINTNGGGRIIIMADSVVLQGKSDKLLANGLPLAINRTSGKDQTTLRHGGSGGYIYLNTSQRIQKNQIDNGVKFQANGGNGKIGGSGGAGGQIILVKVFIGSEFLNSTPGYVQDYQNNIMLNNTQICKHGGPGIVYFQDLDFLTINPYSTPNNKRTFLNGNNSTLILKSLEMRDYTRLSLSQISNLTITSQFRTLSNTSISVFESQQERLLIKTGSQLILNSFTQTQTLSSGIRIQPNSTSQYDVLLYSNNRINANQVILQGQFVGIRGYNISLLTPTITAESKVTNTPTINIYAFQRLQLNGTTKINGNRIWISAQSINSNDEIQMSSSLDDNSVSQGTTGKDISDYHIAIQSDTNINFSKTSTITAASISLQALNGSISLASPQYQTISTKIYPSINIHSNGNITFQEFKNQESILKSLGAIYLISGMIVDLGGRVSIFTDLKTLQSSITDITLAIKLQQVQGKDNLLILDQDKFQSFNLLLQSDAGIQISNSIIRASQSQSSLGLNIITQNFLQINSNSQITSASSLNIVAPSIIDMVDVDLIDVFQDVILTTNGLLNIQNVKIYAKTLQSYSQDVSLVNSEFKLNSTQLNQMQLNMTVINRVSAQGFNLTTQNMLMNVTNQVELQNSRLYYSLNGTIISNKSISITNSTIRGTQLELYANDQINFVQQSLLNVTGYPQKDHIYSFKVISTKDLSITDSFVRSRFELNLQIYSQFSSIEVQGIQFDSSVINPTLETLLLKEALFTLSAILKQQQLIYYLSMQSSGSVKLIDTPVNSSTLFINALGDISHNKPVNLVQRQVFLDSPYPYNVSAGGSITLIGDIIADKVVIQSKQSIDLRNMKIISNFTQTGKLALSGNPLYFPYAYYDVVLLSDSGSITLEDTSVYHLAGAIISNSSITTDNFNFISTQTDQNYYGCLIHALTTEDQDSINFLNSKIVAQKSRFDAVYVEISNTTLTPINQVDMSSLFIEASQDIILLNYTVSIILSQIILDIRLDKTIQLSQKQVYINGPYIMNITSISGQISIQTDVFSDKVFIQSQGDLSFGTGKMDSNQLLQAQANLQKLNVQNSFQYPNYDVVLMSQLKLLRSICLPVNQVQLVRMDQLYQHHIKNKTYITLDQYIQTSQTQDYLDSQPILNLTSSQGSITIQKDIVADKLIIQSQKGISYSNGNIISNQTNAATLKAQNNQQTSPYNLYDVVFMTIDGDIQMNNCAISHQAGVYITNKSISMTQIYSDNLQIYTNGSLSIMQGTNIFTIYEKDFQLNQDKNKNNQFQTTLYSAQKAVIQNLKMKTYSTVISAGDLSIGQSQFLRYSDQDLNRVILNVSSNLLATSFESIVFDSCDVRSQSKSSLADSDKNYELTFISSEGPVSIQGMTKFNSDDLMISSVQNVSISRLNLLIQDQEKGADPDISIQTSEYLNLNEQVTFTGGDMILSGTKGVIMDGVASFYDKKVQKSQRTDYTFQLLSSQGSITSDSLSIDGQNILIRCSDFQSNKLSLESEDYETKQPDINLIASSNINIKQAKIYGGYINLQNNKRFTIQNYDIQSQLNASLPEKDQNDVKSVYILSKDQLILDTGSITSPNMAIQAKDIYLSNTNFNATKVSGYPNLGLFGINTFQSAGTLNVRLIYNQITIYQINGGLIQLDGTNGFSLDNSNFNIQSNQSLINFTNIDKNTINAVAISSNKDVRLSSNQNDSGKIKAQNVRIKGKNVSLYNTLLDSSYTEAQQALYGNVTMIASDSIMISDQSNLQAKNIDLQAKSQLSIINGAKVQVKSNDKIQSIEQFPINWNISQGTIKISSSDIISKQALQLDTNEIYIYSSNIKVEDYSINNAINSNIRLFANNLISISSKTQINSRQLLMLSKSALQITEDSKISSTIQNTCNIDESQQSDLFYCLPKSSTDQALSEQDILQQYMIDYHKENITSIAQIYDQIQGNYTTFILAYDRIKVDSSNVAAPRIGMCSSTIQFTSSIFDTDGRGCPSDSGLGAGVKFEGCAATGAGHGGMGGAGAKLLDSKVFANCEKLHPVSYVESDLEARYEGSGGGSNIKDTNMGGAGGGIIWITAAEKLSMQDTNLTAKGLPGNDDGSGVGNGGGSGGSIQILASKLDGDGHLSVQGGDGSNYGGGMGAGGRIIIYYLGNYLSQYYSTRSLDWLGDLDVNPGNSGILGKNQQRLEKSVESQNGTVWHPRCPSGHSGGFCNPCPIGTYKYGYSYGKCNQCENKPDNSYYTSVAVATALCPYECNSGIDKSDINPDCLGAIDFQIQQFGSQYLLLLVVTLFLLLTMIQWICLIRKQRTKRQLASKRKIKVVLGIEESEKILQLNSNGLRESKLESVEGAIVNKKHIGSIETQEKDLWYHSYRLYLLGFNTIKFPWILTKDMPQNIISEENFKKLENVIQNNHNLLAWSKLQSMAFVVLKVLYPPFATIFHQQIRKTKYTKLRNLLLKTFDKDFWDDYSVNQSIRIQCSKSNYELAQIDFIDYSKQFDDYRGPKLPLIILLSGSGTFNSPYHLDYETDPLIKSIMMIDKKHLRNKLPMYLENLDTLLKRLSFYNLTGQTLKDLNTVLDHVDFGNKHLFFPINAKATLYLFENKFSEDGQQKRRSFPLDSKFFDAFPRTFKILMHYVKLRLYQKKTEIKFGIVFTKNDENKQKKADEKIQLYIQRNTVMNSSAYKKAKGNRNDSIVVQDSTIIEDEDNSLIQTLNKDKQSEEQPTYNINFSIQRQETFFADCLPDEYGDEEIENLEEDNFEEQIEKNFRTSIIDKPQERHQDTQYLETVENQEQQARKLIKRAFSISKNSTKNLELSLRKPRDKCKHKVLKFVSILYSFYTIALQLQAKPPRKRYFMIYFVISLLISLDCLLGLSFLLHLLHPISNMQTIGVLYYGIYPLLPFASPILGLLGTITGSPTFLKQYMVINALLCLFNYPITLISQIVYDDEVFFIMIIFVKLLLKFPISFFGAKVRADLENPHFHKNRLRLKQMTKEKQERMSKALENNDSDDEYEYSSDDNSDEDTNLEKNQK</sequence>
<feature type="compositionally biased region" description="Basic and acidic residues" evidence="1">
    <location>
        <begin position="3199"/>
        <end position="3208"/>
    </location>
</feature>
<keyword evidence="3" id="KW-0732">Signal</keyword>
<keyword evidence="2" id="KW-0472">Membrane</keyword>
<dbReference type="Pfam" id="PF26010">
    <property type="entry name" value="DUF8003"/>
    <property type="match status" value="1"/>
</dbReference>
<proteinExistence type="predicted"/>
<feature type="transmembrane region" description="Helical" evidence="2">
    <location>
        <begin position="3064"/>
        <end position="3086"/>
    </location>
</feature>
<dbReference type="Proteomes" id="UP000039865">
    <property type="component" value="Unassembled WGS sequence"/>
</dbReference>
<keyword evidence="2" id="KW-1133">Transmembrane helix</keyword>
<evidence type="ECO:0000256" key="2">
    <source>
        <dbReference type="SAM" id="Phobius"/>
    </source>
</evidence>
<evidence type="ECO:0000313" key="5">
    <source>
        <dbReference type="EMBL" id="CDW79197.1"/>
    </source>
</evidence>
<dbReference type="PANTHER" id="PTHR31513">
    <property type="entry name" value="EPHRIN TYPE-B RECEPTOR"/>
    <property type="match status" value="1"/>
</dbReference>
<feature type="transmembrane region" description="Helical" evidence="2">
    <location>
        <begin position="2490"/>
        <end position="2510"/>
    </location>
</feature>
<keyword evidence="6" id="KW-1185">Reference proteome</keyword>
<evidence type="ECO:0000256" key="3">
    <source>
        <dbReference type="SAM" id="SignalP"/>
    </source>
</evidence>
<feature type="domain" description="DUF8003" evidence="4">
    <location>
        <begin position="2406"/>
        <end position="2469"/>
    </location>
</feature>
<dbReference type="EMBL" id="CCKQ01007776">
    <property type="protein sequence ID" value="CDW79197.1"/>
    <property type="molecule type" value="Genomic_DNA"/>
</dbReference>